<name>A0A7S7NN57_PALFE</name>
<proteinExistence type="predicted"/>
<dbReference type="InterPro" id="IPR054834">
    <property type="entry name" value="SAMP1_3"/>
</dbReference>
<organism evidence="1 2">
    <name type="scientific">Paludibaculum fermentans</name>
    <dbReference type="NCBI Taxonomy" id="1473598"/>
    <lineage>
        <taxon>Bacteria</taxon>
        <taxon>Pseudomonadati</taxon>
        <taxon>Acidobacteriota</taxon>
        <taxon>Terriglobia</taxon>
        <taxon>Bryobacterales</taxon>
        <taxon>Bryobacteraceae</taxon>
        <taxon>Paludibaculum</taxon>
    </lineage>
</organism>
<dbReference type="InterPro" id="IPR016155">
    <property type="entry name" value="Mopterin_synth/thiamin_S_b"/>
</dbReference>
<gene>
    <name evidence="1" type="ORF">IRI77_28045</name>
</gene>
<dbReference type="Gene3D" id="3.10.20.30">
    <property type="match status" value="1"/>
</dbReference>
<dbReference type="InterPro" id="IPR052045">
    <property type="entry name" value="Sulfur_Carrier/Prot_Modifier"/>
</dbReference>
<dbReference type="PANTHER" id="PTHR38031">
    <property type="entry name" value="SULFUR CARRIER PROTEIN SLR0821-RELATED"/>
    <property type="match status" value="1"/>
</dbReference>
<evidence type="ECO:0000313" key="2">
    <source>
        <dbReference type="Proteomes" id="UP000593892"/>
    </source>
</evidence>
<dbReference type="SUPFAM" id="SSF54285">
    <property type="entry name" value="MoaD/ThiS"/>
    <property type="match status" value="1"/>
</dbReference>
<dbReference type="Pfam" id="PF02597">
    <property type="entry name" value="ThiS"/>
    <property type="match status" value="1"/>
</dbReference>
<evidence type="ECO:0000313" key="1">
    <source>
        <dbReference type="EMBL" id="QOY86614.1"/>
    </source>
</evidence>
<dbReference type="AlphaFoldDB" id="A0A7S7NN57"/>
<dbReference type="EMBL" id="CP063849">
    <property type="protein sequence ID" value="QOY86614.1"/>
    <property type="molecule type" value="Genomic_DNA"/>
</dbReference>
<keyword evidence="2" id="KW-1185">Reference proteome</keyword>
<accession>A0A7S7NN57</accession>
<dbReference type="KEGG" id="pfer:IRI77_28045"/>
<dbReference type="RefSeq" id="WP_194448283.1">
    <property type="nucleotide sequence ID" value="NZ_CP063849.1"/>
</dbReference>
<sequence length="92" mass="9687">MATILIPTPLRQYAGGQSSVDAAGASVSEVLASLTSQHPALKNHLYNDEGRLRSFVNIYVNDEDIRYLDKEKTAVAAADTLSIVPSIAGGAA</sequence>
<dbReference type="InterPro" id="IPR003749">
    <property type="entry name" value="ThiS/MoaD-like"/>
</dbReference>
<dbReference type="NCBIfam" id="NF041918">
    <property type="entry name" value="SAMP1"/>
    <property type="match status" value="1"/>
</dbReference>
<dbReference type="InterPro" id="IPR012675">
    <property type="entry name" value="Beta-grasp_dom_sf"/>
</dbReference>
<dbReference type="CDD" id="cd17074">
    <property type="entry name" value="Ubl_CysO_like"/>
    <property type="match status" value="1"/>
</dbReference>
<reference evidence="1 2" key="1">
    <citation type="submission" date="2020-10" db="EMBL/GenBank/DDBJ databases">
        <title>Complete genome sequence of Paludibaculum fermentans P105T, a facultatively anaerobic acidobacterium capable of dissimilatory Fe(III) reduction.</title>
        <authorList>
            <person name="Dedysh S.N."/>
            <person name="Beletsky A.V."/>
            <person name="Kulichevskaya I.S."/>
            <person name="Mardanov A.V."/>
            <person name="Ravin N.V."/>
        </authorList>
    </citation>
    <scope>NUCLEOTIDE SEQUENCE [LARGE SCALE GENOMIC DNA]</scope>
    <source>
        <strain evidence="1 2">P105</strain>
    </source>
</reference>
<dbReference type="Proteomes" id="UP000593892">
    <property type="component" value="Chromosome"/>
</dbReference>
<protein>
    <submittedName>
        <fullName evidence="1">MoaD/ThiS family protein</fullName>
    </submittedName>
</protein>
<dbReference type="PANTHER" id="PTHR38031:SF1">
    <property type="entry name" value="SULFUR CARRIER PROTEIN CYSO"/>
    <property type="match status" value="1"/>
</dbReference>